<dbReference type="InterPro" id="IPR023286">
    <property type="entry name" value="ABATE_dom_sf"/>
</dbReference>
<proteinExistence type="predicted"/>
<dbReference type="InterPro" id="IPR010852">
    <property type="entry name" value="ABATE"/>
</dbReference>
<sequence>MAPGPAFANSATALPGGQFTDFLGTPAAANQRLAERGLAPADAGLREMCTAQLRLLREHEHRQYRRRRPRDSREGLPGRRVRPRSSQRRSVPWRTAWT</sequence>
<keyword evidence="3" id="KW-1185">Reference proteome</keyword>
<gene>
    <name evidence="2" type="ORF">GCM10010383_08740</name>
</gene>
<accession>A0ABQ2WZ42</accession>
<dbReference type="RefSeq" id="WP_190049372.1">
    <property type="nucleotide sequence ID" value="NZ_BMWC01000001.1"/>
</dbReference>
<dbReference type="Pfam" id="PF07336">
    <property type="entry name" value="ABATE"/>
    <property type="match status" value="1"/>
</dbReference>
<name>A0ABQ2WZ42_9ACTN</name>
<feature type="compositionally biased region" description="Low complexity" evidence="1">
    <location>
        <begin position="88"/>
        <end position="98"/>
    </location>
</feature>
<evidence type="ECO:0000313" key="2">
    <source>
        <dbReference type="EMBL" id="GGW82695.1"/>
    </source>
</evidence>
<reference evidence="3" key="1">
    <citation type="journal article" date="2019" name="Int. J. Syst. Evol. Microbiol.">
        <title>The Global Catalogue of Microorganisms (GCM) 10K type strain sequencing project: providing services to taxonomists for standard genome sequencing and annotation.</title>
        <authorList>
            <consortium name="The Broad Institute Genomics Platform"/>
            <consortium name="The Broad Institute Genome Sequencing Center for Infectious Disease"/>
            <person name="Wu L."/>
            <person name="Ma J."/>
        </authorList>
    </citation>
    <scope>NUCLEOTIDE SEQUENCE [LARGE SCALE GENOMIC DNA]</scope>
    <source>
        <strain evidence="3">JCM 4866</strain>
    </source>
</reference>
<feature type="region of interest" description="Disordered" evidence="1">
    <location>
        <begin position="59"/>
        <end position="98"/>
    </location>
</feature>
<organism evidence="2 3">
    <name type="scientific">Streptomyces lomondensis</name>
    <dbReference type="NCBI Taxonomy" id="68229"/>
    <lineage>
        <taxon>Bacteria</taxon>
        <taxon>Bacillati</taxon>
        <taxon>Actinomycetota</taxon>
        <taxon>Actinomycetes</taxon>
        <taxon>Kitasatosporales</taxon>
        <taxon>Streptomycetaceae</taxon>
        <taxon>Streptomyces</taxon>
    </lineage>
</organism>
<dbReference type="Proteomes" id="UP000617743">
    <property type="component" value="Unassembled WGS sequence"/>
</dbReference>
<evidence type="ECO:0000256" key="1">
    <source>
        <dbReference type="SAM" id="MobiDB-lite"/>
    </source>
</evidence>
<dbReference type="EMBL" id="BMWC01000001">
    <property type="protein sequence ID" value="GGW82695.1"/>
    <property type="molecule type" value="Genomic_DNA"/>
</dbReference>
<dbReference type="SUPFAM" id="SSF160904">
    <property type="entry name" value="Jann2411-like"/>
    <property type="match status" value="1"/>
</dbReference>
<protein>
    <submittedName>
        <fullName evidence="2">Uncharacterized protein</fullName>
    </submittedName>
</protein>
<comment type="caution">
    <text evidence="2">The sequence shown here is derived from an EMBL/GenBank/DDBJ whole genome shotgun (WGS) entry which is preliminary data.</text>
</comment>
<evidence type="ECO:0000313" key="3">
    <source>
        <dbReference type="Proteomes" id="UP000617743"/>
    </source>
</evidence>